<dbReference type="AlphaFoldDB" id="A0A0S4IRK6"/>
<evidence type="ECO:0000313" key="3">
    <source>
        <dbReference type="Proteomes" id="UP000051952"/>
    </source>
</evidence>
<evidence type="ECO:0000256" key="1">
    <source>
        <dbReference type="SAM" id="MobiDB-lite"/>
    </source>
</evidence>
<reference evidence="3" key="1">
    <citation type="submission" date="2015-09" db="EMBL/GenBank/DDBJ databases">
        <authorList>
            <consortium name="Pathogen Informatics"/>
        </authorList>
    </citation>
    <scope>NUCLEOTIDE SEQUENCE [LARGE SCALE GENOMIC DNA]</scope>
    <source>
        <strain evidence="3">Lake Konstanz</strain>
    </source>
</reference>
<dbReference type="VEuPathDB" id="TriTrypDB:BSAL_62860"/>
<keyword evidence="3" id="KW-1185">Reference proteome</keyword>
<accession>A0A0S4IRK6</accession>
<feature type="compositionally biased region" description="Polar residues" evidence="1">
    <location>
        <begin position="11"/>
        <end position="49"/>
    </location>
</feature>
<feature type="compositionally biased region" description="Low complexity" evidence="1">
    <location>
        <begin position="65"/>
        <end position="74"/>
    </location>
</feature>
<feature type="region of interest" description="Disordered" evidence="1">
    <location>
        <begin position="1"/>
        <end position="74"/>
    </location>
</feature>
<gene>
    <name evidence="2" type="ORF">BSAL_62860</name>
</gene>
<proteinExistence type="predicted"/>
<dbReference type="Proteomes" id="UP000051952">
    <property type="component" value="Unassembled WGS sequence"/>
</dbReference>
<dbReference type="EMBL" id="CYKH01000334">
    <property type="protein sequence ID" value="CUF48180.1"/>
    <property type="molecule type" value="Genomic_DNA"/>
</dbReference>
<organism evidence="2 3">
    <name type="scientific">Bodo saltans</name>
    <name type="common">Flagellated protozoan</name>
    <dbReference type="NCBI Taxonomy" id="75058"/>
    <lineage>
        <taxon>Eukaryota</taxon>
        <taxon>Discoba</taxon>
        <taxon>Euglenozoa</taxon>
        <taxon>Kinetoplastea</taxon>
        <taxon>Metakinetoplastina</taxon>
        <taxon>Eubodonida</taxon>
        <taxon>Bodonidae</taxon>
        <taxon>Bodo</taxon>
    </lineage>
</organism>
<evidence type="ECO:0000313" key="2">
    <source>
        <dbReference type="EMBL" id="CUF48180.1"/>
    </source>
</evidence>
<protein>
    <submittedName>
        <fullName evidence="2">Uncharacterized protein</fullName>
    </submittedName>
</protein>
<name>A0A0S4IRK6_BODSA</name>
<sequence length="122" mass="12487">MGNACTVGDVIQSSPPQSLTPRSSRGTPPGQPTASSTIGPSTEQRSPTQRRAILSPKAGAGMDSGSGRAALSASRRVTVEVSITMVVAAPPLMTSSPRQGSITPQNDRTKGTVEGIFFLSCC</sequence>